<dbReference type="WBParaSite" id="Csp11.Scaffold629.g14692.t1">
    <property type="protein sequence ID" value="Csp11.Scaffold629.g14692.t1"/>
    <property type="gene ID" value="Csp11.Scaffold629.g14692"/>
</dbReference>
<evidence type="ECO:0000313" key="2">
    <source>
        <dbReference type="WBParaSite" id="Csp11.Scaffold629.g14692.t1"/>
    </source>
</evidence>
<sequence length="356" mass="41965">MSTESQFPLLKLPWVCLEHFLNTSGVFNVFDLITFSLISKRCYQIVKSLKHRELKSYNIIFKNNCIEIDFGLNEQKSIGRWKFNLGEEFETNPCMELFYINPIDWIPSKALQLLTDDPESSVVNAFRYTMTLFPRPIKEIALEQEDSSQSEQILRSSNIDQCKILIIRRKNKMSKSEMIRIMKITKIKEAISFGADLESGFPYENDLHFPSRVCFPRGEATREIIFELKSPILTASYCKLSKITPNDFIDFVMRWYNSNDISFQMLFLHWREGTGELDLETVLPLDTHEYDEKRRGRYVRVSRNQVIDTSIGWDFQRSDGLWATILRTVQTKSFVFYVWHDRSTRDFAFNGYEVFI</sequence>
<dbReference type="eggNOG" id="ENOG502TJUY">
    <property type="taxonomic scope" value="Eukaryota"/>
</dbReference>
<keyword evidence="1" id="KW-1185">Reference proteome</keyword>
<dbReference type="AlphaFoldDB" id="A0A1I7U487"/>
<accession>A0A1I7U487</accession>
<organism evidence="1 2">
    <name type="scientific">Caenorhabditis tropicalis</name>
    <dbReference type="NCBI Taxonomy" id="1561998"/>
    <lineage>
        <taxon>Eukaryota</taxon>
        <taxon>Metazoa</taxon>
        <taxon>Ecdysozoa</taxon>
        <taxon>Nematoda</taxon>
        <taxon>Chromadorea</taxon>
        <taxon>Rhabditida</taxon>
        <taxon>Rhabditina</taxon>
        <taxon>Rhabditomorpha</taxon>
        <taxon>Rhabditoidea</taxon>
        <taxon>Rhabditidae</taxon>
        <taxon>Peloderinae</taxon>
        <taxon>Caenorhabditis</taxon>
    </lineage>
</organism>
<name>A0A1I7U487_9PELO</name>
<reference evidence="2" key="1">
    <citation type="submission" date="2016-11" db="UniProtKB">
        <authorList>
            <consortium name="WormBaseParasite"/>
        </authorList>
    </citation>
    <scope>IDENTIFICATION</scope>
</reference>
<dbReference type="Proteomes" id="UP000095282">
    <property type="component" value="Unplaced"/>
</dbReference>
<evidence type="ECO:0000313" key="1">
    <source>
        <dbReference type="Proteomes" id="UP000095282"/>
    </source>
</evidence>
<protein>
    <submittedName>
        <fullName evidence="2">F-box domain-containing protein</fullName>
    </submittedName>
</protein>
<proteinExistence type="predicted"/>
<dbReference type="PANTHER" id="PTHR21503">
    <property type="entry name" value="F-BOX-CONTAINING HYPOTHETICAL PROTEIN C.ELEGANS"/>
    <property type="match status" value="1"/>
</dbReference>